<dbReference type="Pfam" id="PF18407">
    <property type="entry name" value="GNAT_like"/>
    <property type="match status" value="1"/>
</dbReference>
<dbReference type="Gene3D" id="3.30.300.290">
    <property type="match status" value="1"/>
</dbReference>
<name>A0A263CXP3_9PSEU</name>
<dbReference type="Proteomes" id="UP000242444">
    <property type="component" value="Unassembled WGS sequence"/>
</dbReference>
<dbReference type="NCBIfam" id="TIGR01460">
    <property type="entry name" value="HAD-SF-IIA"/>
    <property type="match status" value="1"/>
</dbReference>
<protein>
    <submittedName>
        <fullName evidence="2">HAD family hydrolase</fullName>
    </submittedName>
</protein>
<dbReference type="PANTHER" id="PTHR19288:SF95">
    <property type="entry name" value="D-GLYCEROL 3-PHOSPHATE PHOSPHATASE"/>
    <property type="match status" value="1"/>
</dbReference>
<feature type="domain" description="GCN5-related N-acetyltransferase-like" evidence="1">
    <location>
        <begin position="271"/>
        <end position="330"/>
    </location>
</feature>
<organism evidence="2 3">
    <name type="scientific">Amycolatopsis antarctica</name>
    <dbReference type="NCBI Taxonomy" id="1854586"/>
    <lineage>
        <taxon>Bacteria</taxon>
        <taxon>Bacillati</taxon>
        <taxon>Actinomycetota</taxon>
        <taxon>Actinomycetes</taxon>
        <taxon>Pseudonocardiales</taxon>
        <taxon>Pseudonocardiaceae</taxon>
        <taxon>Amycolatopsis</taxon>
    </lineage>
</organism>
<dbReference type="InterPro" id="IPR023214">
    <property type="entry name" value="HAD_sf"/>
</dbReference>
<accession>A0A263CXP3</accession>
<dbReference type="RefSeq" id="WP_094865055.1">
    <property type="nucleotide sequence ID" value="NZ_NKYE01000017.1"/>
</dbReference>
<dbReference type="EMBL" id="NKYE01000017">
    <property type="protein sequence ID" value="OZM70871.1"/>
    <property type="molecule type" value="Genomic_DNA"/>
</dbReference>
<dbReference type="Pfam" id="PF13242">
    <property type="entry name" value="Hydrolase_like"/>
    <property type="match status" value="1"/>
</dbReference>
<evidence type="ECO:0000313" key="3">
    <source>
        <dbReference type="Proteomes" id="UP000242444"/>
    </source>
</evidence>
<dbReference type="InterPro" id="IPR036412">
    <property type="entry name" value="HAD-like_sf"/>
</dbReference>
<dbReference type="AlphaFoldDB" id="A0A263CXP3"/>
<dbReference type="InterPro" id="IPR006357">
    <property type="entry name" value="HAD-SF_hydro_IIA"/>
</dbReference>
<dbReference type="SUPFAM" id="SSF56784">
    <property type="entry name" value="HAD-like"/>
    <property type="match status" value="1"/>
</dbReference>
<proteinExistence type="predicted"/>
<comment type="caution">
    <text evidence="2">The sequence shown here is derived from an EMBL/GenBank/DDBJ whole genome shotgun (WGS) entry which is preliminary data.</text>
</comment>
<dbReference type="PANTHER" id="PTHR19288">
    <property type="entry name" value="4-NITROPHENYLPHOSPHATASE-RELATED"/>
    <property type="match status" value="1"/>
</dbReference>
<dbReference type="GO" id="GO:0005737">
    <property type="term" value="C:cytoplasm"/>
    <property type="evidence" value="ECO:0007669"/>
    <property type="project" value="TreeGrafter"/>
</dbReference>
<dbReference type="GO" id="GO:0016791">
    <property type="term" value="F:phosphatase activity"/>
    <property type="evidence" value="ECO:0007669"/>
    <property type="project" value="TreeGrafter"/>
</dbReference>
<reference evidence="2 3" key="1">
    <citation type="submission" date="2017-07" db="EMBL/GenBank/DDBJ databases">
        <title>Amycolatopsis antarcticus sp. nov., isolated from the surface of an Antarcticus brown macroalga.</title>
        <authorList>
            <person name="Wang J."/>
            <person name="Leiva S."/>
            <person name="Huang J."/>
            <person name="Huang Y."/>
        </authorList>
    </citation>
    <scope>NUCLEOTIDE SEQUENCE [LARGE SCALE GENOMIC DNA]</scope>
    <source>
        <strain evidence="2 3">AU-G6</strain>
    </source>
</reference>
<evidence type="ECO:0000313" key="2">
    <source>
        <dbReference type="EMBL" id="OZM70871.1"/>
    </source>
</evidence>
<dbReference type="InParanoid" id="A0A263CXP3"/>
<gene>
    <name evidence="2" type="ORF">CFN78_23480</name>
</gene>
<dbReference type="Pfam" id="PF13344">
    <property type="entry name" value="Hydrolase_6"/>
    <property type="match status" value="1"/>
</dbReference>
<dbReference type="OrthoDB" id="3400930at2"/>
<keyword evidence="2" id="KW-0378">Hydrolase</keyword>
<sequence length="331" mass="32916">MSDALLDRYGAVLLDLDGTVYHGSRPIPGAVEAVSAARERGVAVRYVTNNASKSPDDVAGTLTGMGLPAEATEVRTSSQAAGRLLAQRLPAGATVLVVGARALEDEVLAAGLRPVREAGEDVTAVVQGHSPDTGWVDLAEACLAVRAGALWVAANVDATLPAERGLLPGNGSMVAALRTATDSEPLVAGKPAPPLFHAAAADTGVPLVVGDRLDTDIAGGIAAGYDTLVVLTGVATPASVLAAVPGERAHYIAADLGALGATVAELAVGPQPGWDVAASGGTLTVSGDGGPDDDPLALLRALCSVGWRDGTTTVRPSGDAAAAALDRLGLG</sequence>
<evidence type="ECO:0000259" key="1">
    <source>
        <dbReference type="Pfam" id="PF18407"/>
    </source>
</evidence>
<dbReference type="Gene3D" id="3.40.50.1000">
    <property type="entry name" value="HAD superfamily/HAD-like"/>
    <property type="match status" value="2"/>
</dbReference>
<keyword evidence="3" id="KW-1185">Reference proteome</keyword>
<dbReference type="FunCoup" id="A0A263CXP3">
    <property type="interactions" value="149"/>
</dbReference>
<dbReference type="InterPro" id="IPR041065">
    <property type="entry name" value="GNAT-like"/>
</dbReference>